<dbReference type="AlphaFoldDB" id="A0A0W0TU41"/>
<dbReference type="PATRIC" id="fig|453.4.peg.1508"/>
<name>A0A0W0TU41_9GAMM</name>
<accession>A0A0W0TU41</accession>
<evidence type="ECO:0000313" key="1">
    <source>
        <dbReference type="EMBL" id="KTC99217.1"/>
    </source>
</evidence>
<dbReference type="EMBL" id="UASS01000015">
    <property type="protein sequence ID" value="SPX61073.1"/>
    <property type="molecule type" value="Genomic_DNA"/>
</dbReference>
<keyword evidence="3" id="KW-1185">Reference proteome</keyword>
<evidence type="ECO:0000313" key="3">
    <source>
        <dbReference type="Proteomes" id="UP000054698"/>
    </source>
</evidence>
<proteinExistence type="predicted"/>
<evidence type="ECO:0000313" key="2">
    <source>
        <dbReference type="EMBL" id="SPX61073.1"/>
    </source>
</evidence>
<dbReference type="Proteomes" id="UP000054698">
    <property type="component" value="Unassembled WGS sequence"/>
</dbReference>
<reference evidence="1 3" key="1">
    <citation type="submission" date="2015-11" db="EMBL/GenBank/DDBJ databases">
        <title>Genomic analysis of 38 Legionella species identifies large and diverse effector repertoires.</title>
        <authorList>
            <person name="Burstein D."/>
            <person name="Amaro F."/>
            <person name="Zusman T."/>
            <person name="Lifshitz Z."/>
            <person name="Cohen O."/>
            <person name="Gilbert J.A."/>
            <person name="Pupko T."/>
            <person name="Shuman H.A."/>
            <person name="Segal G."/>
        </authorList>
    </citation>
    <scope>NUCLEOTIDE SEQUENCE [LARGE SCALE GENOMIC DNA]</scope>
    <source>
        <strain evidence="1 3">WO-44C</strain>
    </source>
</reference>
<protein>
    <submittedName>
        <fullName evidence="1">Uncharacterized protein</fullName>
    </submittedName>
</protein>
<dbReference type="Proteomes" id="UP000251942">
    <property type="component" value="Unassembled WGS sequence"/>
</dbReference>
<dbReference type="EMBL" id="LNYB01000051">
    <property type="protein sequence ID" value="KTC99217.1"/>
    <property type="molecule type" value="Genomic_DNA"/>
</dbReference>
<reference evidence="2 4" key="2">
    <citation type="submission" date="2018-06" db="EMBL/GenBank/DDBJ databases">
        <authorList>
            <consortium name="Pathogen Informatics"/>
            <person name="Doyle S."/>
        </authorList>
    </citation>
    <scope>NUCLEOTIDE SEQUENCE [LARGE SCALE GENOMIC DNA]</scope>
    <source>
        <strain evidence="2 4">NCTC12022</strain>
    </source>
</reference>
<organism evidence="1 3">
    <name type="scientific">Legionella feeleii</name>
    <dbReference type="NCBI Taxonomy" id="453"/>
    <lineage>
        <taxon>Bacteria</taxon>
        <taxon>Pseudomonadati</taxon>
        <taxon>Pseudomonadota</taxon>
        <taxon>Gammaproteobacteria</taxon>
        <taxon>Legionellales</taxon>
        <taxon>Legionellaceae</taxon>
        <taxon>Legionella</taxon>
    </lineage>
</organism>
<gene>
    <name evidence="1" type="ORF">Lfee_1383</name>
    <name evidence="2" type="ORF">NCTC12022_01811</name>
</gene>
<evidence type="ECO:0000313" key="4">
    <source>
        <dbReference type="Proteomes" id="UP000251942"/>
    </source>
</evidence>
<sequence>MFFFNSFPSPSLFPLRHFRMAYSLLPVIRNLLENSASQEVFNVISIACGTAIELATFELLARSREVRVNYLGCDIDKADLRFNMRVLQKQAPHVKQTYIHANIASSPPLADISNAHCIIWRHPEFLSDHDETPKGLILDMCQILWNILVHKNDKAPILITCYDPHEMMIILELIQQFCEEGLKYDLTIDKQPGRASWQNPTIDPEDKDPLFNLNHHDQCQLLITSCQAKKLVANEDMFLRALAKAFLTILPRVQPSEENKLADLLANLEQPNSDTLREATSFLNDQIRVKDSPFVARELLLSLLTDYYEQPNSSHYFGSGLKF</sequence>